<evidence type="ECO:0000256" key="6">
    <source>
        <dbReference type="ARBA" id="ARBA00023163"/>
    </source>
</evidence>
<dbReference type="EMBL" id="JAAIVB010000011">
    <property type="protein sequence ID" value="NEX60174.1"/>
    <property type="molecule type" value="Genomic_DNA"/>
</dbReference>
<dbReference type="PANTHER" id="PTHR34719">
    <property type="entry name" value="NICKEL-RESPONSIVE REGULATOR"/>
    <property type="match status" value="1"/>
</dbReference>
<dbReference type="CDD" id="cd22231">
    <property type="entry name" value="RHH_NikR_HicB-like"/>
    <property type="match status" value="1"/>
</dbReference>
<dbReference type="GO" id="GO:0016151">
    <property type="term" value="F:nickel cation binding"/>
    <property type="evidence" value="ECO:0007669"/>
    <property type="project" value="UniProtKB-UniRule"/>
</dbReference>
<feature type="binding site" evidence="7">
    <location>
        <position position="96"/>
    </location>
    <ligand>
        <name>Ni(2+)</name>
        <dbReference type="ChEBI" id="CHEBI:49786"/>
    </ligand>
</feature>
<gene>
    <name evidence="10" type="primary">nikR</name>
    <name evidence="10" type="ORF">G3574_03695</name>
</gene>
<dbReference type="Pfam" id="PF01402">
    <property type="entry name" value="RHH_1"/>
    <property type="match status" value="1"/>
</dbReference>
<dbReference type="NCBIfam" id="NF002815">
    <property type="entry name" value="PRK02967.1"/>
    <property type="match status" value="1"/>
</dbReference>
<dbReference type="Pfam" id="PF08753">
    <property type="entry name" value="NikR_C"/>
    <property type="match status" value="1"/>
</dbReference>
<dbReference type="Gene3D" id="1.10.1220.10">
    <property type="entry name" value="Met repressor-like"/>
    <property type="match status" value="1"/>
</dbReference>
<dbReference type="Proteomes" id="UP000482155">
    <property type="component" value="Unassembled WGS sequence"/>
</dbReference>
<dbReference type="PANTHER" id="PTHR34719:SF2">
    <property type="entry name" value="NICKEL-RESPONSIVE REGULATOR"/>
    <property type="match status" value="1"/>
</dbReference>
<comment type="similarity">
    <text evidence="1 7">Belongs to the transcriptional regulatory CopG/NikR family.</text>
</comment>
<dbReference type="SUPFAM" id="SSF47598">
    <property type="entry name" value="Ribbon-helix-helix"/>
    <property type="match status" value="1"/>
</dbReference>
<dbReference type="SUPFAM" id="SSF55021">
    <property type="entry name" value="ACT-like"/>
    <property type="match status" value="1"/>
</dbReference>
<dbReference type="RefSeq" id="WP_163960674.1">
    <property type="nucleotide sequence ID" value="NZ_JAAIVB010000011.1"/>
</dbReference>
<evidence type="ECO:0000259" key="9">
    <source>
        <dbReference type="Pfam" id="PF08753"/>
    </source>
</evidence>
<dbReference type="InterPro" id="IPR002145">
    <property type="entry name" value="CopG"/>
</dbReference>
<evidence type="ECO:0000256" key="2">
    <source>
        <dbReference type="ARBA" id="ARBA00022596"/>
    </source>
</evidence>
<evidence type="ECO:0000256" key="4">
    <source>
        <dbReference type="ARBA" id="ARBA00023015"/>
    </source>
</evidence>
<protein>
    <recommendedName>
        <fullName evidence="7">Putative nickel-responsive regulator</fullName>
    </recommendedName>
</protein>
<dbReference type="Gene3D" id="3.30.70.1150">
    <property type="entry name" value="ACT-like. Chain A, domain 2"/>
    <property type="match status" value="1"/>
</dbReference>
<sequence>MRRITISVDEELARQFDDLIERRGYVNRSEAFRDLLRVRVEEERKVSNQARHCVATVSYIYNHHERELARRLTTLQHDHHDICVSTMHVHLDHNNCMETVVLRGAFSLVNTFANQLVAENGVRHGNIHIVPVEMATPSTKKHRHIHLMPKT</sequence>
<keyword evidence="11" id="KW-1185">Reference proteome</keyword>
<dbReference type="GO" id="GO:0010045">
    <property type="term" value="P:response to nickel cation"/>
    <property type="evidence" value="ECO:0007669"/>
    <property type="project" value="InterPro"/>
</dbReference>
<name>A0A6B3SH50_9BURK</name>
<dbReference type="AlphaFoldDB" id="A0A6B3SH50"/>
<comment type="function">
    <text evidence="7">Transcriptional regulator.</text>
</comment>
<feature type="binding site" evidence="7">
    <location>
        <position position="77"/>
    </location>
    <ligand>
        <name>Ni(2+)</name>
        <dbReference type="ChEBI" id="CHEBI:49786"/>
    </ligand>
</feature>
<dbReference type="InterPro" id="IPR013321">
    <property type="entry name" value="Arc_rbn_hlx_hlx"/>
</dbReference>
<keyword evidence="2 7" id="KW-0533">Nickel</keyword>
<proteinExistence type="inferred from homology"/>
<evidence type="ECO:0000256" key="7">
    <source>
        <dbReference type="HAMAP-Rule" id="MF_00476"/>
    </source>
</evidence>
<dbReference type="HAMAP" id="MF_00476">
    <property type="entry name" value="NikR"/>
    <property type="match status" value="1"/>
</dbReference>
<evidence type="ECO:0000256" key="5">
    <source>
        <dbReference type="ARBA" id="ARBA00023125"/>
    </source>
</evidence>
<keyword evidence="4 7" id="KW-0805">Transcription regulation</keyword>
<evidence type="ECO:0000313" key="11">
    <source>
        <dbReference type="Proteomes" id="UP000482155"/>
    </source>
</evidence>
<comment type="cofactor">
    <cofactor evidence="7">
        <name>Ni(2+)</name>
        <dbReference type="ChEBI" id="CHEBI:49786"/>
    </cofactor>
    <text evidence="7">Binds 1 nickel ion per subunit.</text>
</comment>
<feature type="domain" description="Transcription factor NikR nickel binding C-terminal" evidence="9">
    <location>
        <begin position="54"/>
        <end position="129"/>
    </location>
</feature>
<organism evidence="10 11">
    <name type="scientific">Noviherbaspirillum galbum</name>
    <dbReference type="NCBI Taxonomy" id="2709383"/>
    <lineage>
        <taxon>Bacteria</taxon>
        <taxon>Pseudomonadati</taxon>
        <taxon>Pseudomonadota</taxon>
        <taxon>Betaproteobacteria</taxon>
        <taxon>Burkholderiales</taxon>
        <taxon>Oxalobacteraceae</taxon>
        <taxon>Noviherbaspirillum</taxon>
    </lineage>
</organism>
<keyword evidence="5 7" id="KW-0238">DNA-binding</keyword>
<keyword evidence="3 7" id="KW-0479">Metal-binding</keyword>
<dbReference type="InterPro" id="IPR014864">
    <property type="entry name" value="TF_NikR_Ni-bd_C"/>
</dbReference>
<feature type="binding site" evidence="7">
    <location>
        <position position="90"/>
    </location>
    <ligand>
        <name>Ni(2+)</name>
        <dbReference type="ChEBI" id="CHEBI:49786"/>
    </ligand>
</feature>
<dbReference type="InterPro" id="IPR022988">
    <property type="entry name" value="Ni_resp_reg_NikR"/>
</dbReference>
<evidence type="ECO:0000256" key="3">
    <source>
        <dbReference type="ARBA" id="ARBA00022723"/>
    </source>
</evidence>
<accession>A0A6B3SH50</accession>
<dbReference type="NCBIfam" id="NF003381">
    <property type="entry name" value="PRK04460.1"/>
    <property type="match status" value="1"/>
</dbReference>
<keyword evidence="6 7" id="KW-0804">Transcription</keyword>
<dbReference type="GO" id="GO:0003677">
    <property type="term" value="F:DNA binding"/>
    <property type="evidence" value="ECO:0007669"/>
    <property type="project" value="UniProtKB-KW"/>
</dbReference>
<comment type="caution">
    <text evidence="10">The sequence shown here is derived from an EMBL/GenBank/DDBJ whole genome shotgun (WGS) entry which is preliminary data.</text>
</comment>
<dbReference type="GO" id="GO:0003700">
    <property type="term" value="F:DNA-binding transcription factor activity"/>
    <property type="evidence" value="ECO:0007669"/>
    <property type="project" value="UniProtKB-UniRule"/>
</dbReference>
<feature type="binding site" evidence="7">
    <location>
        <position position="88"/>
    </location>
    <ligand>
        <name>Ni(2+)</name>
        <dbReference type="ChEBI" id="CHEBI:49786"/>
    </ligand>
</feature>
<reference evidence="10 11" key="1">
    <citation type="submission" date="2020-02" db="EMBL/GenBank/DDBJ databases">
        <authorList>
            <person name="Kim M.K."/>
        </authorList>
    </citation>
    <scope>NUCLEOTIDE SEQUENCE [LARGE SCALE GENOMIC DNA]</scope>
    <source>
        <strain evidence="10 11">17J57-3</strain>
    </source>
</reference>
<dbReference type="InterPro" id="IPR027271">
    <property type="entry name" value="Acetolactate_synth/TF_NikR_C"/>
</dbReference>
<dbReference type="InterPro" id="IPR050192">
    <property type="entry name" value="CopG/NikR_regulator"/>
</dbReference>
<evidence type="ECO:0000256" key="1">
    <source>
        <dbReference type="ARBA" id="ARBA00008478"/>
    </source>
</evidence>
<dbReference type="InterPro" id="IPR010985">
    <property type="entry name" value="Ribbon_hlx_hlx"/>
</dbReference>
<feature type="domain" description="Ribbon-helix-helix protein CopG" evidence="8">
    <location>
        <begin position="2"/>
        <end position="43"/>
    </location>
</feature>
<dbReference type="InterPro" id="IPR045865">
    <property type="entry name" value="ACT-like_dom_sf"/>
</dbReference>
<dbReference type="NCBIfam" id="NF002169">
    <property type="entry name" value="PRK01002.1"/>
    <property type="match status" value="1"/>
</dbReference>
<evidence type="ECO:0000313" key="10">
    <source>
        <dbReference type="EMBL" id="NEX60174.1"/>
    </source>
</evidence>
<evidence type="ECO:0000259" key="8">
    <source>
        <dbReference type="Pfam" id="PF01402"/>
    </source>
</evidence>